<proteinExistence type="predicted"/>
<reference evidence="1 2" key="1">
    <citation type="submission" date="2020-08" db="EMBL/GenBank/DDBJ databases">
        <title>Genomic Encyclopedia of Type Strains, Phase IV (KMG-V): Genome sequencing to study the core and pangenomes of soil and plant-associated prokaryotes.</title>
        <authorList>
            <person name="Whitman W."/>
        </authorList>
    </citation>
    <scope>NUCLEOTIDE SEQUENCE [LARGE SCALE GENOMIC DNA]</scope>
    <source>
        <strain evidence="1 2">M8UP14</strain>
    </source>
</reference>
<dbReference type="RefSeq" id="WP_184216050.1">
    <property type="nucleotide sequence ID" value="NZ_JACHIP010000002.1"/>
</dbReference>
<evidence type="ECO:0000313" key="2">
    <source>
        <dbReference type="Proteomes" id="UP000540989"/>
    </source>
</evidence>
<name>A0A7W7ZCI1_9BACT</name>
<keyword evidence="2" id="KW-1185">Reference proteome</keyword>
<dbReference type="AlphaFoldDB" id="A0A7W7ZCI1"/>
<organism evidence="1 2">
    <name type="scientific">Granulicella aggregans</name>
    <dbReference type="NCBI Taxonomy" id="474949"/>
    <lineage>
        <taxon>Bacteria</taxon>
        <taxon>Pseudomonadati</taxon>
        <taxon>Acidobacteriota</taxon>
        <taxon>Terriglobia</taxon>
        <taxon>Terriglobales</taxon>
        <taxon>Acidobacteriaceae</taxon>
        <taxon>Granulicella</taxon>
    </lineage>
</organism>
<comment type="caution">
    <text evidence="1">The sequence shown here is derived from an EMBL/GenBank/DDBJ whole genome shotgun (WGS) entry which is preliminary data.</text>
</comment>
<protein>
    <submittedName>
        <fullName evidence="1">Uncharacterized protein</fullName>
    </submittedName>
</protein>
<accession>A0A7W7ZCI1</accession>
<sequence length="94" mass="10591">MEQVHCELSHAGSDVRCAVCGQGFLVHWSRLSRAEQMACRRVIQDHLRNHHTAARDTVADRRIHPRDGFPIPEWMGLAAFAAAEETKNAMEEVA</sequence>
<gene>
    <name evidence="1" type="ORF">HDF16_002060</name>
</gene>
<dbReference type="EMBL" id="JACHIP010000002">
    <property type="protein sequence ID" value="MBB5057375.1"/>
    <property type="molecule type" value="Genomic_DNA"/>
</dbReference>
<dbReference type="Proteomes" id="UP000540989">
    <property type="component" value="Unassembled WGS sequence"/>
</dbReference>
<evidence type="ECO:0000313" key="1">
    <source>
        <dbReference type="EMBL" id="MBB5057375.1"/>
    </source>
</evidence>